<keyword evidence="2" id="KW-1185">Reference proteome</keyword>
<organism evidence="1 2">
    <name type="scientific">Chloropicon primus</name>
    <dbReference type="NCBI Taxonomy" id="1764295"/>
    <lineage>
        <taxon>Eukaryota</taxon>
        <taxon>Viridiplantae</taxon>
        <taxon>Chlorophyta</taxon>
        <taxon>Chloropicophyceae</taxon>
        <taxon>Chloropicales</taxon>
        <taxon>Chloropicaceae</taxon>
        <taxon>Chloropicon</taxon>
    </lineage>
</organism>
<evidence type="ECO:0000313" key="2">
    <source>
        <dbReference type="Proteomes" id="UP000316726"/>
    </source>
</evidence>
<dbReference type="EMBL" id="CP031039">
    <property type="protein sequence ID" value="QDZ22072.1"/>
    <property type="molecule type" value="Genomic_DNA"/>
</dbReference>
<dbReference type="InterPro" id="IPR036047">
    <property type="entry name" value="F-box-like_dom_sf"/>
</dbReference>
<evidence type="ECO:0008006" key="3">
    <source>
        <dbReference type="Google" id="ProtNLM"/>
    </source>
</evidence>
<evidence type="ECO:0000313" key="1">
    <source>
        <dbReference type="EMBL" id="QDZ22072.1"/>
    </source>
</evidence>
<gene>
    <name evidence="1" type="ORF">A3770_06p45900</name>
</gene>
<sequence length="138" mass="15510">MGGAVKGCTRGMVILHPTRARVVNEAHERAKAESTIIPRDVLQVVANSIQDARTAVNFAMCSKACKEMTETDSLWKSLYELKYPLPSKAPPKGKWKELYVFQTKFMRDVLLNKNLDEILEKAYPRWESVGSISLPVAT</sequence>
<proteinExistence type="predicted"/>
<accession>A0A5B8MS16</accession>
<dbReference type="AlphaFoldDB" id="A0A5B8MS16"/>
<name>A0A5B8MS16_9CHLO</name>
<reference evidence="1 2" key="1">
    <citation type="submission" date="2018-07" db="EMBL/GenBank/DDBJ databases">
        <title>The complete nuclear genome of the prasinophyte Chloropicon primus (CCMP1205).</title>
        <authorList>
            <person name="Pombert J.-F."/>
            <person name="Otis C."/>
            <person name="Turmel M."/>
            <person name="Lemieux C."/>
        </authorList>
    </citation>
    <scope>NUCLEOTIDE SEQUENCE [LARGE SCALE GENOMIC DNA]</scope>
    <source>
        <strain evidence="1 2">CCMP1205</strain>
    </source>
</reference>
<dbReference type="SUPFAM" id="SSF81383">
    <property type="entry name" value="F-box domain"/>
    <property type="match status" value="1"/>
</dbReference>
<dbReference type="Proteomes" id="UP000316726">
    <property type="component" value="Chromosome 6"/>
</dbReference>
<protein>
    <recommendedName>
        <fullName evidence="3">F-box domain-containing protein</fullName>
    </recommendedName>
</protein>